<dbReference type="PROSITE" id="PS52050">
    <property type="entry name" value="WYL"/>
    <property type="match status" value="1"/>
</dbReference>
<dbReference type="PANTHER" id="PTHR34580:SF1">
    <property type="entry name" value="PROTEIN PAFC"/>
    <property type="match status" value="1"/>
</dbReference>
<sequence length="357" mass="40273">MSAKAFGDFYCYLHCLNLLSIKEQGITSKEYLDDVRKEPFYYRGGTSKEAQQKWAERILDSIYKYHGAQGDGPNGHNDLLVREGIASKARYKVKEGAEFNVNPGLNESISILGIIGSQVLERILPSAGTKLSEALTLLSRAKNVSNSAPFKIQVGSYDVVAPKADYTVLSKLESALENRKVVSFEYEGSRCEVDPYASFVYQKAFYLVGLERYKKNTESSSMPGKYRTYTVHNISHVELHSGQNFSMGNQENFCLTTYLSTSKGKKVNGGETCEVLLKMTRDTDGKNRFVDEYKLSECQNIEETAHSHYIVKAQAQDSVDFKRWLINNADCVEILKPKQLRTDVIQDIKHAMNVYAH</sequence>
<comment type="caution">
    <text evidence="3">The sequence shown here is derived from an EMBL/GenBank/DDBJ whole genome shotgun (WGS) entry which is preliminary data.</text>
</comment>
<name>A0AB36XTR2_9VIBR</name>
<proteinExistence type="predicted"/>
<reference evidence="3" key="2">
    <citation type="submission" date="2016-07" db="EMBL/GenBank/DDBJ databases">
        <authorList>
            <person name="Kauffman K."/>
            <person name="Arevalo P."/>
            <person name="Polz M.F."/>
        </authorList>
    </citation>
    <scope>NUCLEOTIDE SEQUENCE</scope>
    <source>
        <strain evidence="3">10N.261.52.F7</strain>
    </source>
</reference>
<dbReference type="Pfam" id="PF13280">
    <property type="entry name" value="WYL"/>
    <property type="match status" value="1"/>
</dbReference>
<evidence type="ECO:0000313" key="3">
    <source>
        <dbReference type="EMBL" id="PMK50046.1"/>
    </source>
</evidence>
<evidence type="ECO:0000259" key="2">
    <source>
        <dbReference type="Pfam" id="PF25583"/>
    </source>
</evidence>
<dbReference type="InterPro" id="IPR057727">
    <property type="entry name" value="WCX_dom"/>
</dbReference>
<dbReference type="AlphaFoldDB" id="A0AB36XTR2"/>
<dbReference type="EMBL" id="MCXM01000001">
    <property type="protein sequence ID" value="PMK50046.1"/>
    <property type="molecule type" value="Genomic_DNA"/>
</dbReference>
<dbReference type="PANTHER" id="PTHR34580">
    <property type="match status" value="1"/>
</dbReference>
<feature type="domain" description="WYL" evidence="1">
    <location>
        <begin position="168"/>
        <end position="238"/>
    </location>
</feature>
<feature type="domain" description="WCX" evidence="2">
    <location>
        <begin position="274"/>
        <end position="351"/>
    </location>
</feature>
<reference key="1">
    <citation type="submission" date="2016-07" db="EMBL/GenBank/DDBJ databases">
        <title>Nontailed viruses are major unrecognized killers of bacteria in the ocean.</title>
        <authorList>
            <person name="Kauffman K."/>
            <person name="Hussain F."/>
            <person name="Yang J."/>
            <person name="Arevalo P."/>
            <person name="Brown J."/>
            <person name="Cutler M."/>
            <person name="Kelly L."/>
            <person name="Polz M.F."/>
        </authorList>
    </citation>
    <scope>NUCLEOTIDE SEQUENCE [LARGE SCALE GENOMIC DNA]</scope>
    <source>
        <strain>10N.261.52.F7</strain>
    </source>
</reference>
<dbReference type="InterPro" id="IPR051534">
    <property type="entry name" value="CBASS_pafABC_assoc_protein"/>
</dbReference>
<dbReference type="Pfam" id="PF25583">
    <property type="entry name" value="WCX"/>
    <property type="match status" value="1"/>
</dbReference>
<accession>A0AB36XTR2</accession>
<reference evidence="3" key="3">
    <citation type="journal article" date="2018" name="Nature">
        <title>A major lineage of non-tailed dsDNA viruses as unrecognized killers of marine bacteria.</title>
        <authorList>
            <person name="Kauffman K.M."/>
            <person name="Hussain F.A."/>
            <person name="Yang J."/>
            <person name="Arevalo P."/>
            <person name="Brown J.M."/>
            <person name="Chang W.K."/>
            <person name="VanInsberghe D."/>
            <person name="Elsherbini J."/>
            <person name="Sharma R.S."/>
            <person name="Cutler M.B."/>
            <person name="Kelly L."/>
            <person name="Polz M.F."/>
        </authorList>
    </citation>
    <scope>NUCLEOTIDE SEQUENCE</scope>
    <source>
        <strain evidence="3">10N.261.52.F7</strain>
    </source>
</reference>
<dbReference type="InterPro" id="IPR026881">
    <property type="entry name" value="WYL_dom"/>
</dbReference>
<protein>
    <submittedName>
        <fullName evidence="3">WYL domain-containing protein</fullName>
    </submittedName>
</protein>
<evidence type="ECO:0000259" key="1">
    <source>
        <dbReference type="Pfam" id="PF13280"/>
    </source>
</evidence>
<organism evidence="3">
    <name type="scientific">Vibrio lentus</name>
    <dbReference type="NCBI Taxonomy" id="136468"/>
    <lineage>
        <taxon>Bacteria</taxon>
        <taxon>Pseudomonadati</taxon>
        <taxon>Pseudomonadota</taxon>
        <taxon>Gammaproteobacteria</taxon>
        <taxon>Vibrionales</taxon>
        <taxon>Vibrionaceae</taxon>
        <taxon>Vibrio</taxon>
    </lineage>
</organism>
<dbReference type="RefSeq" id="WP_102278327.1">
    <property type="nucleotide sequence ID" value="NZ_JAJGZN020000003.1"/>
</dbReference>
<gene>
    <name evidence="3" type="ORF">BCT99_01135</name>
</gene>